<evidence type="ECO:0000313" key="2">
    <source>
        <dbReference type="Proteomes" id="UP000474957"/>
    </source>
</evidence>
<dbReference type="SUPFAM" id="SSF75169">
    <property type="entry name" value="DsrEFH-like"/>
    <property type="match status" value="1"/>
</dbReference>
<dbReference type="EMBL" id="WIND01000007">
    <property type="protein sequence ID" value="MSU90069.1"/>
    <property type="molecule type" value="Genomic_DNA"/>
</dbReference>
<accession>A0A6L5Z183</accession>
<dbReference type="Proteomes" id="UP000474957">
    <property type="component" value="Unassembled WGS sequence"/>
</dbReference>
<protein>
    <submittedName>
        <fullName evidence="1">Multidrug transporter</fullName>
    </submittedName>
</protein>
<dbReference type="InterPro" id="IPR027396">
    <property type="entry name" value="DsrEFH-like"/>
</dbReference>
<dbReference type="RefSeq" id="WP_154446562.1">
    <property type="nucleotide sequence ID" value="NZ_WIND01000007.1"/>
</dbReference>
<gene>
    <name evidence="1" type="ORF">GE300_10655</name>
</gene>
<dbReference type="Gene3D" id="3.40.1260.10">
    <property type="entry name" value="DsrEFH-like"/>
    <property type="match status" value="1"/>
</dbReference>
<proteinExistence type="predicted"/>
<evidence type="ECO:0000313" key="1">
    <source>
        <dbReference type="EMBL" id="MSU90069.1"/>
    </source>
</evidence>
<reference evidence="1 2" key="1">
    <citation type="submission" date="2019-10" db="EMBL/GenBank/DDBJ databases">
        <title>Cognatihalovulum marinum gen. nov. sp. nov., a new member of the family Rhodobacteraceae isolated from deep seawater of the Northwest Indian Ocean.</title>
        <authorList>
            <person name="Ruan C."/>
            <person name="Wang J."/>
            <person name="Zheng X."/>
            <person name="Song L."/>
            <person name="Zhu Y."/>
            <person name="Huang Y."/>
            <person name="Lu Z."/>
            <person name="Du W."/>
            <person name="Huang L."/>
            <person name="Dai X."/>
        </authorList>
    </citation>
    <scope>NUCLEOTIDE SEQUENCE [LARGE SCALE GENOMIC DNA]</scope>
    <source>
        <strain evidence="1 2">2CG4</strain>
    </source>
</reference>
<dbReference type="InterPro" id="IPR003787">
    <property type="entry name" value="Sulphur_relay_DsrE/F-like"/>
</dbReference>
<comment type="caution">
    <text evidence="1">The sequence shown here is derived from an EMBL/GenBank/DDBJ whole genome shotgun (WGS) entry which is preliminary data.</text>
</comment>
<dbReference type="AlphaFoldDB" id="A0A6L5Z183"/>
<dbReference type="Pfam" id="PF02635">
    <property type="entry name" value="DsrE"/>
    <property type="match status" value="1"/>
</dbReference>
<sequence>MFAFLVHIHTGPDDPNKATLGCLVAATAAQAGHDTALFLAGDGVRLLDPSVTASLEGQGTGRLDDHLAALAAADGRIFVSGTSARARGFDDALLAGHPAEFAMPDRLVALASGAATVLCY</sequence>
<name>A0A6L5Z183_9RHOB</name>
<organism evidence="1 2">
    <name type="scientific">Halovulum marinum</name>
    <dbReference type="NCBI Taxonomy" id="2662447"/>
    <lineage>
        <taxon>Bacteria</taxon>
        <taxon>Pseudomonadati</taxon>
        <taxon>Pseudomonadota</taxon>
        <taxon>Alphaproteobacteria</taxon>
        <taxon>Rhodobacterales</taxon>
        <taxon>Paracoccaceae</taxon>
        <taxon>Halovulum</taxon>
    </lineage>
</organism>
<keyword evidence="2" id="KW-1185">Reference proteome</keyword>